<protein>
    <recommendedName>
        <fullName evidence="8">Rhodopsin domain-containing protein</fullName>
    </recommendedName>
</protein>
<dbReference type="AlphaFoldDB" id="A0A5Q4BTF1"/>
<reference evidence="9 10" key="1">
    <citation type="journal article" date="2019" name="Sci. Rep.">
        <title>Colletotrichum shisoi sp. nov., an anthracnose pathogen of Perilla frutescens in Japan: molecular phylogenetic, morphological and genomic evidence.</title>
        <authorList>
            <person name="Gan P."/>
            <person name="Tsushima A."/>
            <person name="Hiroyama R."/>
            <person name="Narusaka M."/>
            <person name="Takano Y."/>
            <person name="Narusaka Y."/>
            <person name="Kawaradani M."/>
            <person name="Damm U."/>
            <person name="Shirasu K."/>
        </authorList>
    </citation>
    <scope>NUCLEOTIDE SEQUENCE [LARGE SCALE GENOMIC DNA]</scope>
    <source>
        <strain evidence="9 10">PG-2018a</strain>
    </source>
</reference>
<dbReference type="PANTHER" id="PTHR33048:SF2">
    <property type="entry name" value="SRPK"/>
    <property type="match status" value="1"/>
</dbReference>
<evidence type="ECO:0000259" key="8">
    <source>
        <dbReference type="Pfam" id="PF20684"/>
    </source>
</evidence>
<evidence type="ECO:0000256" key="4">
    <source>
        <dbReference type="ARBA" id="ARBA00023136"/>
    </source>
</evidence>
<accession>A0A5Q4BTF1</accession>
<evidence type="ECO:0000256" key="6">
    <source>
        <dbReference type="SAM" id="MobiDB-lite"/>
    </source>
</evidence>
<proteinExistence type="inferred from homology"/>
<dbReference type="PANTHER" id="PTHR33048">
    <property type="entry name" value="PTH11-LIKE INTEGRAL MEMBRANE PROTEIN (AFU_ORTHOLOGUE AFUA_5G11245)"/>
    <property type="match status" value="1"/>
</dbReference>
<comment type="subcellular location">
    <subcellularLocation>
        <location evidence="1">Membrane</location>
        <topology evidence="1">Multi-pass membrane protein</topology>
    </subcellularLocation>
</comment>
<organism evidence="9 10">
    <name type="scientific">Colletotrichum shisoi</name>
    <dbReference type="NCBI Taxonomy" id="2078593"/>
    <lineage>
        <taxon>Eukaryota</taxon>
        <taxon>Fungi</taxon>
        <taxon>Dikarya</taxon>
        <taxon>Ascomycota</taxon>
        <taxon>Pezizomycotina</taxon>
        <taxon>Sordariomycetes</taxon>
        <taxon>Hypocreomycetidae</taxon>
        <taxon>Glomerellales</taxon>
        <taxon>Glomerellaceae</taxon>
        <taxon>Colletotrichum</taxon>
        <taxon>Colletotrichum destructivum species complex</taxon>
    </lineage>
</organism>
<feature type="transmembrane region" description="Helical" evidence="7">
    <location>
        <begin position="95"/>
        <end position="118"/>
    </location>
</feature>
<evidence type="ECO:0000313" key="9">
    <source>
        <dbReference type="EMBL" id="TQN70345.1"/>
    </source>
</evidence>
<evidence type="ECO:0000256" key="7">
    <source>
        <dbReference type="SAM" id="Phobius"/>
    </source>
</evidence>
<feature type="non-terminal residue" evidence="9">
    <location>
        <position position="369"/>
    </location>
</feature>
<dbReference type="GO" id="GO:0016020">
    <property type="term" value="C:membrane"/>
    <property type="evidence" value="ECO:0007669"/>
    <property type="project" value="UniProtKB-SubCell"/>
</dbReference>
<feature type="transmembrane region" description="Helical" evidence="7">
    <location>
        <begin position="45"/>
        <end position="65"/>
    </location>
</feature>
<keyword evidence="3 7" id="KW-1133">Transmembrane helix</keyword>
<evidence type="ECO:0000256" key="3">
    <source>
        <dbReference type="ARBA" id="ARBA00022989"/>
    </source>
</evidence>
<comment type="caution">
    <text evidence="9">The sequence shown here is derived from an EMBL/GenBank/DDBJ whole genome shotgun (WGS) entry which is preliminary data.</text>
</comment>
<dbReference type="OrthoDB" id="4329349at2759"/>
<sequence length="369" mass="41362">MVPEALKAAVIEMWVEYAVGVLVLFLRIFTRFSRVVGWKWQGDDYLAIAAVIFFTFEVMMCQIIVEKGSITGMTDEVALTLTPEEYKSHEVGAKWLFAAWYIYVSMIWSLKGIMLFFFARVTKTLPEERLVRMVSVVTVAGYLATLGVVAGHCRPMHKLWQVYPYSGVQVLVKRLDRQSFTEQLQDRHHDHVHSHPVVVEAPNHAEEETGIRPHVLRRLLHHHLHPASMHHLLAHPPTPERLDLGLNWSIRETVVAIICTNAPSIKPLFPSRKTGSANTSTPSGPGLVTFGGSGGTHKMSRIKGSHQKLDDTSVGSQEHIVNPKGTRNQTTAFADDHSSDDGANYNRGIQVTKEYTVEVGRLLEEGEES</sequence>
<gene>
    <name evidence="9" type="ORF">CSHISOI_03849</name>
</gene>
<evidence type="ECO:0000256" key="5">
    <source>
        <dbReference type="ARBA" id="ARBA00038359"/>
    </source>
</evidence>
<comment type="similarity">
    <text evidence="5">Belongs to the SAT4 family.</text>
</comment>
<name>A0A5Q4BTF1_9PEZI</name>
<keyword evidence="10" id="KW-1185">Reference proteome</keyword>
<dbReference type="EMBL" id="PUHP01000398">
    <property type="protein sequence ID" value="TQN70345.1"/>
    <property type="molecule type" value="Genomic_DNA"/>
</dbReference>
<keyword evidence="4 7" id="KW-0472">Membrane</keyword>
<dbReference type="InterPro" id="IPR052337">
    <property type="entry name" value="SAT4-like"/>
</dbReference>
<feature type="transmembrane region" description="Helical" evidence="7">
    <location>
        <begin position="14"/>
        <end position="33"/>
    </location>
</feature>
<keyword evidence="2 7" id="KW-0812">Transmembrane</keyword>
<evidence type="ECO:0000256" key="1">
    <source>
        <dbReference type="ARBA" id="ARBA00004141"/>
    </source>
</evidence>
<evidence type="ECO:0000256" key="2">
    <source>
        <dbReference type="ARBA" id="ARBA00022692"/>
    </source>
</evidence>
<dbReference type="Proteomes" id="UP000326340">
    <property type="component" value="Unassembled WGS sequence"/>
</dbReference>
<evidence type="ECO:0000313" key="10">
    <source>
        <dbReference type="Proteomes" id="UP000326340"/>
    </source>
</evidence>
<feature type="domain" description="Rhodopsin" evidence="8">
    <location>
        <begin position="26"/>
        <end position="161"/>
    </location>
</feature>
<dbReference type="InterPro" id="IPR049326">
    <property type="entry name" value="Rhodopsin_dom_fungi"/>
</dbReference>
<feature type="region of interest" description="Disordered" evidence="6">
    <location>
        <begin position="306"/>
        <end position="347"/>
    </location>
</feature>
<dbReference type="Pfam" id="PF20684">
    <property type="entry name" value="Fung_rhodopsin"/>
    <property type="match status" value="1"/>
</dbReference>
<feature type="transmembrane region" description="Helical" evidence="7">
    <location>
        <begin position="130"/>
        <end position="151"/>
    </location>
</feature>